<keyword evidence="2 5" id="KW-0812">Transmembrane</keyword>
<reference evidence="7" key="1">
    <citation type="submission" date="2023-06" db="EMBL/GenBank/DDBJ databases">
        <title>Genome-scale phylogeny and comparative genomics of the fungal order Sordariales.</title>
        <authorList>
            <consortium name="Lawrence Berkeley National Laboratory"/>
            <person name="Hensen N."/>
            <person name="Bonometti L."/>
            <person name="Westerberg I."/>
            <person name="Brannstrom I.O."/>
            <person name="Guillou S."/>
            <person name="Cros-Aarteil S."/>
            <person name="Calhoun S."/>
            <person name="Haridas S."/>
            <person name="Kuo A."/>
            <person name="Mondo S."/>
            <person name="Pangilinan J."/>
            <person name="Riley R."/>
            <person name="Labutti K."/>
            <person name="Andreopoulos B."/>
            <person name="Lipzen A."/>
            <person name="Chen C."/>
            <person name="Yanf M."/>
            <person name="Daum C."/>
            <person name="Ng V."/>
            <person name="Clum A."/>
            <person name="Steindorff A."/>
            <person name="Ohm R."/>
            <person name="Martin F."/>
            <person name="Silar P."/>
            <person name="Natvig D."/>
            <person name="Lalanne C."/>
            <person name="Gautier V."/>
            <person name="Ament-Velasquez S.L."/>
            <person name="Kruys A."/>
            <person name="Hutchinson M.I."/>
            <person name="Powell A.J."/>
            <person name="Barry K."/>
            <person name="Miller A.N."/>
            <person name="Grigoriev I.V."/>
            <person name="Debuchy R."/>
            <person name="Gladieux P."/>
            <person name="Thoren M.H."/>
            <person name="Johannesson H."/>
        </authorList>
    </citation>
    <scope>NUCLEOTIDE SEQUENCE</scope>
    <source>
        <strain evidence="7">SMH2532-1</strain>
    </source>
</reference>
<comment type="caution">
    <text evidence="7">The sequence shown here is derived from an EMBL/GenBank/DDBJ whole genome shotgun (WGS) entry which is preliminary data.</text>
</comment>
<evidence type="ECO:0000256" key="3">
    <source>
        <dbReference type="ARBA" id="ARBA00022989"/>
    </source>
</evidence>
<dbReference type="Pfam" id="PF01544">
    <property type="entry name" value="CorA"/>
    <property type="match status" value="1"/>
</dbReference>
<keyword evidence="4 5" id="KW-0472">Membrane</keyword>
<keyword evidence="8" id="KW-1185">Reference proteome</keyword>
<evidence type="ECO:0000259" key="6">
    <source>
        <dbReference type="PROSITE" id="PS51080"/>
    </source>
</evidence>
<evidence type="ECO:0000256" key="1">
    <source>
        <dbReference type="ARBA" id="ARBA00004141"/>
    </source>
</evidence>
<feature type="transmembrane region" description="Helical" evidence="5">
    <location>
        <begin position="414"/>
        <end position="435"/>
    </location>
</feature>
<dbReference type="AlphaFoldDB" id="A0AA40CN53"/>
<feature type="domain" description="CTF/NF-I" evidence="6">
    <location>
        <begin position="185"/>
        <end position="379"/>
    </location>
</feature>
<dbReference type="GO" id="GO:0003700">
    <property type="term" value="F:DNA-binding transcription factor activity"/>
    <property type="evidence" value="ECO:0007669"/>
    <property type="project" value="InterPro"/>
</dbReference>
<dbReference type="GO" id="GO:0046873">
    <property type="term" value="F:metal ion transmembrane transporter activity"/>
    <property type="evidence" value="ECO:0007669"/>
    <property type="project" value="InterPro"/>
</dbReference>
<keyword evidence="3 5" id="KW-1133">Transmembrane helix</keyword>
<evidence type="ECO:0000256" key="4">
    <source>
        <dbReference type="ARBA" id="ARBA00023136"/>
    </source>
</evidence>
<accession>A0AA40CN53</accession>
<dbReference type="InterPro" id="IPR045863">
    <property type="entry name" value="CorA_TM1_TM2"/>
</dbReference>
<dbReference type="InterPro" id="IPR020604">
    <property type="entry name" value="CTF/NFI_DNA-bd-dom"/>
</dbReference>
<comment type="subcellular location">
    <subcellularLocation>
        <location evidence="1">Membrane</location>
        <topology evidence="1">Multi-pass membrane protein</topology>
    </subcellularLocation>
</comment>
<dbReference type="InterPro" id="IPR002523">
    <property type="entry name" value="MgTranspt_CorA/ZnTranspt_ZntB"/>
</dbReference>
<evidence type="ECO:0000256" key="2">
    <source>
        <dbReference type="ARBA" id="ARBA00022692"/>
    </source>
</evidence>
<proteinExistence type="predicted"/>
<organism evidence="7 8">
    <name type="scientific">Cercophora newfieldiana</name>
    <dbReference type="NCBI Taxonomy" id="92897"/>
    <lineage>
        <taxon>Eukaryota</taxon>
        <taxon>Fungi</taxon>
        <taxon>Dikarya</taxon>
        <taxon>Ascomycota</taxon>
        <taxon>Pezizomycotina</taxon>
        <taxon>Sordariomycetes</taxon>
        <taxon>Sordariomycetidae</taxon>
        <taxon>Sordariales</taxon>
        <taxon>Lasiosphaeriaceae</taxon>
        <taxon>Cercophora</taxon>
    </lineage>
</organism>
<dbReference type="EMBL" id="JAULSV010000005">
    <property type="protein sequence ID" value="KAK0644675.1"/>
    <property type="molecule type" value="Genomic_DNA"/>
</dbReference>
<dbReference type="GO" id="GO:0005634">
    <property type="term" value="C:nucleus"/>
    <property type="evidence" value="ECO:0007669"/>
    <property type="project" value="InterPro"/>
</dbReference>
<evidence type="ECO:0000313" key="7">
    <source>
        <dbReference type="EMBL" id="KAK0644675.1"/>
    </source>
</evidence>
<dbReference type="PROSITE" id="PS51080">
    <property type="entry name" value="CTF_NFI_2"/>
    <property type="match status" value="1"/>
</dbReference>
<dbReference type="GO" id="GO:0016020">
    <property type="term" value="C:membrane"/>
    <property type="evidence" value="ECO:0007669"/>
    <property type="project" value="UniProtKB-SubCell"/>
</dbReference>
<evidence type="ECO:0000313" key="8">
    <source>
        <dbReference type="Proteomes" id="UP001174936"/>
    </source>
</evidence>
<feature type="transmembrane region" description="Helical" evidence="5">
    <location>
        <begin position="378"/>
        <end position="402"/>
    </location>
</feature>
<protein>
    <recommendedName>
        <fullName evidence="6">CTF/NF-I domain-containing protein</fullName>
    </recommendedName>
</protein>
<dbReference type="SUPFAM" id="SSF144083">
    <property type="entry name" value="Magnesium transport protein CorA, transmembrane region"/>
    <property type="match status" value="1"/>
</dbReference>
<dbReference type="Proteomes" id="UP001174936">
    <property type="component" value="Unassembled WGS sequence"/>
</dbReference>
<gene>
    <name evidence="7" type="ORF">B0T16DRAFT_495437</name>
</gene>
<name>A0AA40CN53_9PEZI</name>
<sequence length="524" mass="59242">MDDLLFRKCLEGFEFVPEDMKYLEILNYQGQEPKCHDSEVHKLSIHDLDNFLHRKGVFASPTLDGVTNGIRLVIQDDVQGATAFNHNVMSFAEPHYVSLVSSMNLPPQAVESSSVVGPFFWWGLCRDPADKENKFLQLVFRKSDVRWKGTSRGWEMALSYSFRAKITSGYVRGTKSAGIIDIMESLSAACAKEVAVHPLLLPLLMLEAGLAPTTEINQRQIRDRLRDLESAMGGDRYNMAPAEGYGPETDIMLDKINRELADLQCKVMWKRPQVWQGAVGRLKDATGCFWERLSDQDREIKGLEDLQATIQRRLDFASVRLDGLESYIQVSLERLDIQREVMNSFISQRESRLSLSIAAQQQRLAQLAGRESTSMKTLTLLGAVFLPSALVSSIFGMSFFDFVDENGGSVSSRVWIYFAICIPLTAVIVGTWWTVDRRRLKQASAEVSDQEMSRLEGRIMKAIRRRTGARVMSEGAHVVHSDELRRQEYAGFEKVDVRGGKRARMLERVMPWRQRGVGASEDGV</sequence>
<dbReference type="Gene3D" id="1.20.58.340">
    <property type="entry name" value="Magnesium transport protein CorA, transmembrane region"/>
    <property type="match status" value="1"/>
</dbReference>
<evidence type="ECO:0000256" key="5">
    <source>
        <dbReference type="SAM" id="Phobius"/>
    </source>
</evidence>